<dbReference type="AlphaFoldDB" id="A0A1B8AQ48"/>
<reference evidence="2 3" key="1">
    <citation type="submission" date="2016-06" db="EMBL/GenBank/DDBJ databases">
        <title>Living apart together: crosstalk between the core and supernumerary genomes in a fungal plant pathogen.</title>
        <authorList>
            <person name="Vanheule A."/>
            <person name="Audenaert K."/>
            <person name="Warris S."/>
            <person name="Van De Geest H."/>
            <person name="Schijlen E."/>
            <person name="Hofte M."/>
            <person name="De Saeger S."/>
            <person name="Haesaert G."/>
            <person name="Waalwijk C."/>
            <person name="Van Der Lee T."/>
        </authorList>
    </citation>
    <scope>NUCLEOTIDE SEQUENCE [LARGE SCALE GENOMIC DNA]</scope>
    <source>
        <strain evidence="2 3">2516</strain>
    </source>
</reference>
<accession>A0A1B8AQ48</accession>
<feature type="domain" description="AB hydrolase-1" evidence="1">
    <location>
        <begin position="8"/>
        <end position="254"/>
    </location>
</feature>
<dbReference type="SUPFAM" id="SSF53474">
    <property type="entry name" value="alpha/beta-Hydrolases"/>
    <property type="match status" value="1"/>
</dbReference>
<gene>
    <name evidence="2" type="ORF">FPOA_08943</name>
</gene>
<dbReference type="PANTHER" id="PTHR37017:SF11">
    <property type="entry name" value="ESTERASE_LIPASE_THIOESTERASE DOMAIN-CONTAINING PROTEIN"/>
    <property type="match status" value="1"/>
</dbReference>
<dbReference type="OrthoDB" id="1263307at2759"/>
<dbReference type="Proteomes" id="UP000091967">
    <property type="component" value="Unassembled WGS sequence"/>
</dbReference>
<evidence type="ECO:0000313" key="2">
    <source>
        <dbReference type="EMBL" id="OBS22607.1"/>
    </source>
</evidence>
<protein>
    <recommendedName>
        <fullName evidence="1">AB hydrolase-1 domain-containing protein</fullName>
    </recommendedName>
</protein>
<dbReference type="EMBL" id="LYXU01000003">
    <property type="protein sequence ID" value="OBS22607.1"/>
    <property type="molecule type" value="Genomic_DNA"/>
</dbReference>
<dbReference type="OMA" id="MPYFEHE"/>
<dbReference type="Gene3D" id="3.40.50.1820">
    <property type="entry name" value="alpha/beta hydrolase"/>
    <property type="match status" value="1"/>
</dbReference>
<dbReference type="PANTHER" id="PTHR37017">
    <property type="entry name" value="AB HYDROLASE-1 DOMAIN-CONTAINING PROTEIN-RELATED"/>
    <property type="match status" value="1"/>
</dbReference>
<organism evidence="2 3">
    <name type="scientific">Fusarium poae</name>
    <dbReference type="NCBI Taxonomy" id="36050"/>
    <lineage>
        <taxon>Eukaryota</taxon>
        <taxon>Fungi</taxon>
        <taxon>Dikarya</taxon>
        <taxon>Ascomycota</taxon>
        <taxon>Pezizomycotina</taxon>
        <taxon>Sordariomycetes</taxon>
        <taxon>Hypocreomycetidae</taxon>
        <taxon>Hypocreales</taxon>
        <taxon>Nectriaceae</taxon>
        <taxon>Fusarium</taxon>
    </lineage>
</organism>
<comment type="caution">
    <text evidence="2">The sequence shown here is derived from an EMBL/GenBank/DDBJ whole genome shotgun (WGS) entry which is preliminary data.</text>
</comment>
<dbReference type="InterPro" id="IPR029058">
    <property type="entry name" value="AB_hydrolase_fold"/>
</dbReference>
<dbReference type="InterPro" id="IPR000073">
    <property type="entry name" value="AB_hydrolase_1"/>
</dbReference>
<name>A0A1B8AQ48_FUSPO</name>
<evidence type="ECO:0000313" key="3">
    <source>
        <dbReference type="Proteomes" id="UP000091967"/>
    </source>
</evidence>
<dbReference type="STRING" id="36050.A0A1B8AQ48"/>
<proteinExistence type="predicted"/>
<evidence type="ECO:0000259" key="1">
    <source>
        <dbReference type="Pfam" id="PF12697"/>
    </source>
</evidence>
<dbReference type="Pfam" id="PF12697">
    <property type="entry name" value="Abhydrolase_6"/>
    <property type="match status" value="1"/>
</dbReference>
<sequence>MTQNKPLIVIVPGGFCSPDIYEDVANILREDGFTAKVIRLTTCGNVPIENPTHDECKALADKGMLDDVKEIHDNIAKELDEGSEVVLFGHSYGSLVGLLAIEGYTLEERKAKGLAGGIKGYAAVAGFAFTVRDRNIYGTTEQGPVMPNHSHETGGLVHLHDTFKASFYSDLSTSEQDEAWKKVLGSQSRKSFDHLAGFINSDVKIPTTYVKCENDQVLPAAIQANIIQAGGFNKVEHLLSGHFPFLSMPKETAQLFERIAMA</sequence>
<keyword evidence="3" id="KW-1185">Reference proteome</keyword>
<dbReference type="InterPro" id="IPR052897">
    <property type="entry name" value="Sec-Metab_Biosynth_Hydrolase"/>
</dbReference>